<dbReference type="EMBL" id="CP119075">
    <property type="protein sequence ID" value="WED66424.1"/>
    <property type="molecule type" value="Genomic_DNA"/>
</dbReference>
<organism evidence="1 2">
    <name type="scientific">Synoicihabitans lomoniglobus</name>
    <dbReference type="NCBI Taxonomy" id="2909285"/>
    <lineage>
        <taxon>Bacteria</taxon>
        <taxon>Pseudomonadati</taxon>
        <taxon>Verrucomicrobiota</taxon>
        <taxon>Opitutia</taxon>
        <taxon>Opitutales</taxon>
        <taxon>Opitutaceae</taxon>
        <taxon>Synoicihabitans</taxon>
    </lineage>
</organism>
<sequence>MTAKTKKTSGCLVAFFVGFLVMLGSCIHLTRTGQHKHFYDRISIGMPVKEAEEILRDIPVSKEKSKDGTKAFWLFWDPGPGLRNFYNIHFENDVVVWKDFDR</sequence>
<evidence type="ECO:0000313" key="2">
    <source>
        <dbReference type="Proteomes" id="UP001218638"/>
    </source>
</evidence>
<dbReference type="PROSITE" id="PS51257">
    <property type="entry name" value="PROKAR_LIPOPROTEIN"/>
    <property type="match status" value="1"/>
</dbReference>
<dbReference type="RefSeq" id="WP_330927710.1">
    <property type="nucleotide sequence ID" value="NZ_CP119075.1"/>
</dbReference>
<proteinExistence type="predicted"/>
<accession>A0AAF0CQY6</accession>
<keyword evidence="2" id="KW-1185">Reference proteome</keyword>
<reference evidence="1" key="1">
    <citation type="submission" date="2023-03" db="EMBL/GenBank/DDBJ databases">
        <title>Lomoglobus Profundus gen. nov., sp. nov., a novel member of the phylum Verrucomicrobia, isolated from deep-marine sediment of South China Sea.</title>
        <authorList>
            <person name="Ahmad T."/>
            <person name="Ishaq S.E."/>
            <person name="Wang F."/>
        </authorList>
    </citation>
    <scope>NUCLEOTIDE SEQUENCE</scope>
    <source>
        <strain evidence="1">LMO-M01</strain>
    </source>
</reference>
<dbReference type="KEGG" id="slom:PXH66_06130"/>
<gene>
    <name evidence="1" type="ORF">PXH66_06130</name>
</gene>
<dbReference type="Proteomes" id="UP001218638">
    <property type="component" value="Chromosome"/>
</dbReference>
<dbReference type="AlphaFoldDB" id="A0AAF0CQY6"/>
<protein>
    <submittedName>
        <fullName evidence="1">Uncharacterized protein</fullName>
    </submittedName>
</protein>
<evidence type="ECO:0000313" key="1">
    <source>
        <dbReference type="EMBL" id="WED66424.1"/>
    </source>
</evidence>
<name>A0AAF0CQY6_9BACT</name>